<dbReference type="EMBL" id="OU892277">
    <property type="protein sequence ID" value="CAG9760788.1"/>
    <property type="molecule type" value="Genomic_DNA"/>
</dbReference>
<organism evidence="1 2">
    <name type="scientific">Ceutorhynchus assimilis</name>
    <name type="common">cabbage seed weevil</name>
    <dbReference type="NCBI Taxonomy" id="467358"/>
    <lineage>
        <taxon>Eukaryota</taxon>
        <taxon>Metazoa</taxon>
        <taxon>Ecdysozoa</taxon>
        <taxon>Arthropoda</taxon>
        <taxon>Hexapoda</taxon>
        <taxon>Insecta</taxon>
        <taxon>Pterygota</taxon>
        <taxon>Neoptera</taxon>
        <taxon>Endopterygota</taxon>
        <taxon>Coleoptera</taxon>
        <taxon>Polyphaga</taxon>
        <taxon>Cucujiformia</taxon>
        <taxon>Curculionidae</taxon>
        <taxon>Ceutorhynchinae</taxon>
        <taxon>Ceutorhynchus</taxon>
    </lineage>
</organism>
<name>A0A9N9MAJ4_9CUCU</name>
<proteinExistence type="predicted"/>
<gene>
    <name evidence="1" type="ORF">CEUTPL_LOCUS1509</name>
</gene>
<evidence type="ECO:0000313" key="1">
    <source>
        <dbReference type="EMBL" id="CAG9760788.1"/>
    </source>
</evidence>
<keyword evidence="2" id="KW-1185">Reference proteome</keyword>
<sequence length="76" mass="9229">MDLLELIQLFWAYVGVEVWISKFTVTRQHQQGNCIEFNWIRDITQLPTILPYSKHQPITRWKLEKYKQNLITSLEH</sequence>
<dbReference type="Proteomes" id="UP001152799">
    <property type="component" value="Chromosome 1"/>
</dbReference>
<dbReference type="AlphaFoldDB" id="A0A9N9MAJ4"/>
<evidence type="ECO:0000313" key="2">
    <source>
        <dbReference type="Proteomes" id="UP001152799"/>
    </source>
</evidence>
<accession>A0A9N9MAJ4</accession>
<protein>
    <submittedName>
        <fullName evidence="1">Uncharacterized protein</fullName>
    </submittedName>
</protein>
<reference evidence="1" key="1">
    <citation type="submission" date="2022-01" db="EMBL/GenBank/DDBJ databases">
        <authorList>
            <person name="King R."/>
        </authorList>
    </citation>
    <scope>NUCLEOTIDE SEQUENCE</scope>
</reference>